<gene>
    <name evidence="1" type="ORF">C8046_15135</name>
</gene>
<comment type="caution">
    <text evidence="1">The sequence shown here is derived from an EMBL/GenBank/DDBJ whole genome shotgun (WGS) entry which is preliminary data.</text>
</comment>
<keyword evidence="2" id="KW-1185">Reference proteome</keyword>
<evidence type="ECO:0000313" key="2">
    <source>
        <dbReference type="Proteomes" id="UP000245166"/>
    </source>
</evidence>
<dbReference type="OrthoDB" id="8677713at2"/>
<proteinExistence type="predicted"/>
<reference evidence="1 2" key="1">
    <citation type="submission" date="2018-03" db="EMBL/GenBank/DDBJ databases">
        <title>Genome assembly of novel Miniimonas species PCH200.</title>
        <authorList>
            <person name="Thakur V."/>
            <person name="Kumar V."/>
            <person name="Singh D."/>
        </authorList>
    </citation>
    <scope>NUCLEOTIDE SEQUENCE [LARGE SCALE GENOMIC DNA]</scope>
    <source>
        <strain evidence="1 2">PCH200</strain>
    </source>
</reference>
<organism evidence="1 2">
    <name type="scientific">Serinibacter arcticus</name>
    <dbReference type="NCBI Taxonomy" id="1655435"/>
    <lineage>
        <taxon>Bacteria</taxon>
        <taxon>Bacillati</taxon>
        <taxon>Actinomycetota</taxon>
        <taxon>Actinomycetes</taxon>
        <taxon>Micrococcales</taxon>
        <taxon>Beutenbergiaceae</taxon>
        <taxon>Serinibacter</taxon>
    </lineage>
</organism>
<dbReference type="AlphaFoldDB" id="A0A2U1ZXR9"/>
<evidence type="ECO:0000313" key="1">
    <source>
        <dbReference type="EMBL" id="PWD51779.1"/>
    </source>
</evidence>
<protein>
    <recommendedName>
        <fullName evidence="3">SUKH-4 immunity protein of toxin-antitoxin system</fullName>
    </recommendedName>
</protein>
<name>A0A2U1ZXR9_9MICO</name>
<dbReference type="EMBL" id="PYHR01000002">
    <property type="protein sequence ID" value="PWD51779.1"/>
    <property type="molecule type" value="Genomic_DNA"/>
</dbReference>
<accession>A0A2U1ZXR9</accession>
<dbReference type="RefSeq" id="WP_109230160.1">
    <property type="nucleotide sequence ID" value="NZ_PYHR01000002.1"/>
</dbReference>
<evidence type="ECO:0008006" key="3">
    <source>
        <dbReference type="Google" id="ProtNLM"/>
    </source>
</evidence>
<dbReference type="Proteomes" id="UP000245166">
    <property type="component" value="Unassembled WGS sequence"/>
</dbReference>
<sequence length="191" mass="20404">MSLSDAVTALAGIFGREGHDLGHLSLREVPPDSEVASSGALEVYLDSLELREHPVIGGVLALSLAGRDDLHTFQEDRAVIAVNGVPQRSTDWPTTWVVVATRGEEAVVVDTATTACAVRGSVGRVVLPLADSLEDYLRAVVAVMRIELAHDMDVQDADFNVRDDVLAEIRDEVTAALGPQNAEGFLELHLG</sequence>